<dbReference type="InterPro" id="IPR005260">
    <property type="entry name" value="Asp_kin_monofn"/>
</dbReference>
<proteinExistence type="inferred from homology"/>
<evidence type="ECO:0000256" key="12">
    <source>
        <dbReference type="ARBA" id="ARBA00022915"/>
    </source>
</evidence>
<dbReference type="InterPro" id="IPR002912">
    <property type="entry name" value="ACT_dom"/>
</dbReference>
<evidence type="ECO:0000256" key="8">
    <source>
        <dbReference type="ARBA" id="ARBA00022737"/>
    </source>
</evidence>
<dbReference type="InterPro" id="IPR054352">
    <property type="entry name" value="ACT_Aspartokinase"/>
</dbReference>
<feature type="binding site" evidence="16">
    <location>
        <position position="184"/>
    </location>
    <ligand>
        <name>ATP</name>
        <dbReference type="ChEBI" id="CHEBI:30616"/>
    </ligand>
</feature>
<dbReference type="InterPro" id="IPR041740">
    <property type="entry name" value="AKii-LysC-BS"/>
</dbReference>
<dbReference type="PIRSF" id="PIRSF000726">
    <property type="entry name" value="Asp_kin"/>
    <property type="match status" value="1"/>
</dbReference>
<comment type="subunit">
    <text evidence="15">Tetramer consisting of 2 isoforms Alpha (catalytic and regulation) and of a homodimer of 2 isoforms Beta (regulation).</text>
</comment>
<dbReference type="PANTHER" id="PTHR21499:SF68">
    <property type="entry name" value="ASPARTOKINASE 2"/>
    <property type="match status" value="1"/>
</dbReference>
<dbReference type="NCBIfam" id="NF005154">
    <property type="entry name" value="PRK06635.1-2"/>
    <property type="match status" value="1"/>
</dbReference>
<evidence type="ECO:0000256" key="10">
    <source>
        <dbReference type="ARBA" id="ARBA00022777"/>
    </source>
</evidence>
<feature type="binding site" evidence="16">
    <location>
        <position position="74"/>
    </location>
    <ligand>
        <name>substrate</name>
    </ligand>
</feature>
<dbReference type="NCBIfam" id="TIGR00657">
    <property type="entry name" value="asp_kinases"/>
    <property type="match status" value="1"/>
</dbReference>
<keyword evidence="11 16" id="KW-0067">ATP-binding</keyword>
<evidence type="ECO:0000256" key="3">
    <source>
        <dbReference type="ARBA" id="ARBA00004986"/>
    </source>
</evidence>
<dbReference type="InterPro" id="IPR045865">
    <property type="entry name" value="ACT-like_dom_sf"/>
</dbReference>
<gene>
    <name evidence="20" type="ORF">D3H55_04040</name>
</gene>
<dbReference type="PROSITE" id="PS51671">
    <property type="entry name" value="ACT"/>
    <property type="match status" value="2"/>
</dbReference>
<dbReference type="NCBIfam" id="NF005156">
    <property type="entry name" value="PRK06635.1-5"/>
    <property type="match status" value="1"/>
</dbReference>
<evidence type="ECO:0000256" key="13">
    <source>
        <dbReference type="ARBA" id="ARBA00023154"/>
    </source>
</evidence>
<feature type="binding site" evidence="16">
    <location>
        <position position="47"/>
    </location>
    <ligand>
        <name>substrate</name>
    </ligand>
</feature>
<keyword evidence="8" id="KW-0677">Repeat</keyword>
<evidence type="ECO:0000256" key="16">
    <source>
        <dbReference type="PIRSR" id="PIRSR000726-1"/>
    </source>
</evidence>
<feature type="binding site" evidence="16">
    <location>
        <begin position="173"/>
        <end position="174"/>
    </location>
    <ligand>
        <name>ATP</name>
        <dbReference type="ChEBI" id="CHEBI:30616"/>
    </ligand>
</feature>
<evidence type="ECO:0000256" key="5">
    <source>
        <dbReference type="ARBA" id="ARBA00010122"/>
    </source>
</evidence>
<dbReference type="Gene3D" id="3.40.1160.10">
    <property type="entry name" value="Acetylglutamate kinase-like"/>
    <property type="match status" value="1"/>
</dbReference>
<dbReference type="UniPathway" id="UPA00051">
    <property type="reaction ID" value="UER00462"/>
</dbReference>
<dbReference type="Pfam" id="PF22468">
    <property type="entry name" value="ACT_9"/>
    <property type="match status" value="2"/>
</dbReference>
<dbReference type="Proteomes" id="UP000265801">
    <property type="component" value="Unassembled WGS sequence"/>
</dbReference>
<dbReference type="EC" id="2.7.2.4" evidence="17"/>
<evidence type="ECO:0000256" key="17">
    <source>
        <dbReference type="RuleBase" id="RU003448"/>
    </source>
</evidence>
<evidence type="ECO:0000256" key="11">
    <source>
        <dbReference type="ARBA" id="ARBA00022840"/>
    </source>
</evidence>
<comment type="catalytic activity">
    <reaction evidence="14 17">
        <text>L-aspartate + ATP = 4-phospho-L-aspartate + ADP</text>
        <dbReference type="Rhea" id="RHEA:23776"/>
        <dbReference type="ChEBI" id="CHEBI:29991"/>
        <dbReference type="ChEBI" id="CHEBI:30616"/>
        <dbReference type="ChEBI" id="CHEBI:57535"/>
        <dbReference type="ChEBI" id="CHEBI:456216"/>
        <dbReference type="EC" id="2.7.2.4"/>
    </reaction>
</comment>
<dbReference type="GO" id="GO:0009090">
    <property type="term" value="P:homoserine biosynthetic process"/>
    <property type="evidence" value="ECO:0007669"/>
    <property type="project" value="TreeGrafter"/>
</dbReference>
<dbReference type="GO" id="GO:0005524">
    <property type="term" value="F:ATP binding"/>
    <property type="evidence" value="ECO:0007669"/>
    <property type="project" value="UniProtKB-KW"/>
</dbReference>
<dbReference type="CDD" id="cd04261">
    <property type="entry name" value="AAK_AKii-LysC-BS"/>
    <property type="match status" value="1"/>
</dbReference>
<dbReference type="InterPro" id="IPR018042">
    <property type="entry name" value="Aspartate_kinase_CS"/>
</dbReference>
<evidence type="ECO:0000256" key="9">
    <source>
        <dbReference type="ARBA" id="ARBA00022741"/>
    </source>
</evidence>
<evidence type="ECO:0000256" key="18">
    <source>
        <dbReference type="RuleBase" id="RU004249"/>
    </source>
</evidence>
<dbReference type="NCBIfam" id="TIGR00656">
    <property type="entry name" value="asp_kin_monofn"/>
    <property type="match status" value="1"/>
</dbReference>
<dbReference type="GO" id="GO:0009088">
    <property type="term" value="P:threonine biosynthetic process"/>
    <property type="evidence" value="ECO:0007669"/>
    <property type="project" value="UniProtKB-UniPathway"/>
</dbReference>
<dbReference type="GO" id="GO:0019877">
    <property type="term" value="P:diaminopimelate biosynthetic process"/>
    <property type="evidence" value="ECO:0007669"/>
    <property type="project" value="UniProtKB-KW"/>
</dbReference>
<sequence length="414" mass="44583">MGLIVQKFGGTSVGDIGRIKNAAGRVMDEKKKGNDVVVVVSAMGKTTDGLVGLAYQAASKPSKRELDMILTTGEQITISLLTMALQDSGYDAVSMTGWQAGIETESIHGNARITNINTDKIKDNLSESRIVVVAGFQGLAGNGEITTLGRGGSDTTAVALAAALKAERCDIYTDVDGVYTSDPRYVKNARKLASVAYDEMLELANLGAGVLHPRAVEFAKNYGVPLSVRSSMEKLDGTIIEEEVSMETGLIVRGVAFEEEIIRMTVFGLRNEITSLSSIFSTLAKHHINVDIIIQSKTETESINLSFSIKREDLEDAIEVLQNNRKELGFTTIEHESGLSKVSIVGSGMISNPGVAAQMFEVLADHDIPIKMVSTSEIKVSVVVDESQMLKAAEVLHTEFNLDKAEQPQKVSVK</sequence>
<name>A0A3A1R8S5_9BACI</name>
<evidence type="ECO:0000256" key="2">
    <source>
        <dbReference type="ARBA" id="ARBA00004766"/>
    </source>
</evidence>
<dbReference type="GO" id="GO:0009089">
    <property type="term" value="P:lysine biosynthetic process via diaminopimelate"/>
    <property type="evidence" value="ECO:0007669"/>
    <property type="project" value="UniProtKB-UniPathway"/>
</dbReference>
<evidence type="ECO:0000313" key="20">
    <source>
        <dbReference type="EMBL" id="RIW37743.1"/>
    </source>
</evidence>
<keyword evidence="9 16" id="KW-0547">Nucleotide-binding</keyword>
<evidence type="ECO:0000313" key="21">
    <source>
        <dbReference type="Proteomes" id="UP000265801"/>
    </source>
</evidence>
<feature type="binding site" evidence="16">
    <location>
        <position position="179"/>
    </location>
    <ligand>
        <name>ATP</name>
        <dbReference type="ChEBI" id="CHEBI:30616"/>
    </ligand>
</feature>
<evidence type="ECO:0000259" key="19">
    <source>
        <dbReference type="PROSITE" id="PS51671"/>
    </source>
</evidence>
<dbReference type="AlphaFoldDB" id="A0A3A1R8S5"/>
<keyword evidence="10 17" id="KW-0418">Kinase</keyword>
<comment type="caution">
    <text evidence="20">The sequence shown here is derived from an EMBL/GenBank/DDBJ whole genome shotgun (WGS) entry which is preliminary data.</text>
</comment>
<dbReference type="OrthoDB" id="9799110at2"/>
<comment type="pathway">
    <text evidence="4 18">Amino-acid biosynthesis; L-threonine biosynthesis; L-threonine from L-aspartate: step 1/5.</text>
</comment>
<dbReference type="GO" id="GO:0005829">
    <property type="term" value="C:cytosol"/>
    <property type="evidence" value="ECO:0007669"/>
    <property type="project" value="TreeGrafter"/>
</dbReference>
<organism evidence="20 21">
    <name type="scientific">Bacillus salacetis</name>
    <dbReference type="NCBI Taxonomy" id="2315464"/>
    <lineage>
        <taxon>Bacteria</taxon>
        <taxon>Bacillati</taxon>
        <taxon>Bacillota</taxon>
        <taxon>Bacilli</taxon>
        <taxon>Bacillales</taxon>
        <taxon>Bacillaceae</taxon>
        <taxon>Bacillus</taxon>
    </lineage>
</organism>
<dbReference type="InterPro" id="IPR001341">
    <property type="entry name" value="Asp_kinase"/>
</dbReference>
<dbReference type="InterPro" id="IPR036393">
    <property type="entry name" value="AceGlu_kinase-like_sf"/>
</dbReference>
<comment type="pathway">
    <text evidence="2 18">Amino-acid biosynthesis; L-lysine biosynthesis via DAP pathway; (S)-tetrahydrodipicolinate from L-aspartate: step 1/4.</text>
</comment>
<feature type="domain" description="ACT" evidence="19">
    <location>
        <begin position="344"/>
        <end position="414"/>
    </location>
</feature>
<evidence type="ECO:0000256" key="1">
    <source>
        <dbReference type="ARBA" id="ARBA00003121"/>
    </source>
</evidence>
<dbReference type="UniPathway" id="UPA00050">
    <property type="reaction ID" value="UER00461"/>
</dbReference>
<keyword evidence="21" id="KW-1185">Reference proteome</keyword>
<evidence type="ECO:0000256" key="4">
    <source>
        <dbReference type="ARBA" id="ARBA00005139"/>
    </source>
</evidence>
<dbReference type="RefSeq" id="WP_119545622.1">
    <property type="nucleotide sequence ID" value="NZ_QXIR01000003.1"/>
</dbReference>
<evidence type="ECO:0000256" key="14">
    <source>
        <dbReference type="ARBA" id="ARBA00047872"/>
    </source>
</evidence>
<dbReference type="SUPFAM" id="SSF53633">
    <property type="entry name" value="Carbamate kinase-like"/>
    <property type="match status" value="1"/>
</dbReference>
<protein>
    <recommendedName>
        <fullName evidence="17">Aspartokinase</fullName>
        <ecNumber evidence="17">2.7.2.4</ecNumber>
    </recommendedName>
</protein>
<keyword evidence="12" id="KW-0220">Diaminopimelate biosynthesis</keyword>
<keyword evidence="13" id="KW-0457">Lysine biosynthesis</keyword>
<dbReference type="Gene3D" id="3.30.2130.10">
    <property type="entry name" value="VC0802-like"/>
    <property type="match status" value="1"/>
</dbReference>
<evidence type="ECO:0000256" key="15">
    <source>
        <dbReference type="ARBA" id="ARBA00063835"/>
    </source>
</evidence>
<dbReference type="Pfam" id="PF00696">
    <property type="entry name" value="AA_kinase"/>
    <property type="match status" value="1"/>
</dbReference>
<dbReference type="UniPathway" id="UPA00034">
    <property type="reaction ID" value="UER00015"/>
</dbReference>
<comment type="similarity">
    <text evidence="5 17">Belongs to the aspartokinase family.</text>
</comment>
<dbReference type="CDD" id="cd04913">
    <property type="entry name" value="ACT_AKii-LysC-BS-like_1"/>
    <property type="match status" value="1"/>
</dbReference>
<reference evidence="20 21" key="1">
    <citation type="submission" date="2018-09" db="EMBL/GenBank/DDBJ databases">
        <title>Bacillus saliacetes sp. nov., isolated from Thai shrimp paste (Ka-pi).</title>
        <authorList>
            <person name="Daroonpunt R."/>
            <person name="Tanasupawat S."/>
            <person name="Yiamsombut S."/>
        </authorList>
    </citation>
    <scope>NUCLEOTIDE SEQUENCE [LARGE SCALE GENOMIC DNA]</scope>
    <source>
        <strain evidence="20 21">SKP7-4</strain>
    </source>
</reference>
<feature type="domain" description="ACT" evidence="19">
    <location>
        <begin position="264"/>
        <end position="338"/>
    </location>
</feature>
<dbReference type="PROSITE" id="PS00324">
    <property type="entry name" value="ASPARTOKINASE"/>
    <property type="match status" value="1"/>
</dbReference>
<keyword evidence="6 18" id="KW-0028">Amino-acid biosynthesis</keyword>
<comment type="function">
    <text evidence="1">Catalyzes the phosphorylation of the beta-carboxyl group of aspartic acid with ATP to yield 4-phospho-L-aspartate, which is involved in the branched biosynthetic pathway leading to the biosynthesis of amino acids threonine, isoleucine and methionine.</text>
</comment>
<dbReference type="CDD" id="cd04923">
    <property type="entry name" value="ACT_AK-LysC-DapG-like_2"/>
    <property type="match status" value="1"/>
</dbReference>
<dbReference type="SUPFAM" id="SSF55021">
    <property type="entry name" value="ACT-like"/>
    <property type="match status" value="2"/>
</dbReference>
<dbReference type="InterPro" id="IPR001048">
    <property type="entry name" value="Asp/Glu/Uridylate_kinase"/>
</dbReference>
<evidence type="ECO:0000256" key="7">
    <source>
        <dbReference type="ARBA" id="ARBA00022679"/>
    </source>
</evidence>
<comment type="pathway">
    <text evidence="3 18">Amino-acid biosynthesis; L-methionine biosynthesis via de novo pathway; L-homoserine from L-aspartate: step 1/3.</text>
</comment>
<accession>A0A3A1R8S5</accession>
<dbReference type="NCBIfam" id="NF005155">
    <property type="entry name" value="PRK06635.1-4"/>
    <property type="match status" value="1"/>
</dbReference>
<dbReference type="FunFam" id="3.40.1160.10:FF:000002">
    <property type="entry name" value="Aspartokinase"/>
    <property type="match status" value="1"/>
</dbReference>
<dbReference type="PANTHER" id="PTHR21499">
    <property type="entry name" value="ASPARTATE KINASE"/>
    <property type="match status" value="1"/>
</dbReference>
<dbReference type="FunFam" id="3.30.2130.10:FF:000001">
    <property type="entry name" value="Bifunctional aspartokinase/homoserine dehydrogenase"/>
    <property type="match status" value="1"/>
</dbReference>
<dbReference type="GO" id="GO:0004072">
    <property type="term" value="F:aspartate kinase activity"/>
    <property type="evidence" value="ECO:0007669"/>
    <property type="project" value="UniProtKB-EC"/>
</dbReference>
<evidence type="ECO:0000256" key="6">
    <source>
        <dbReference type="ARBA" id="ARBA00022605"/>
    </source>
</evidence>
<dbReference type="EMBL" id="QXIR01000003">
    <property type="protein sequence ID" value="RIW37743.1"/>
    <property type="molecule type" value="Genomic_DNA"/>
</dbReference>
<feature type="binding site" evidence="16">
    <location>
        <begin position="7"/>
        <end position="10"/>
    </location>
    <ligand>
        <name>ATP</name>
        <dbReference type="ChEBI" id="CHEBI:30616"/>
    </ligand>
</feature>
<keyword evidence="7 17" id="KW-0808">Transferase</keyword>